<gene>
    <name evidence="2" type="ORF">SAMN05660477_02114</name>
</gene>
<keyword evidence="1" id="KW-1133">Transmembrane helix</keyword>
<dbReference type="Proteomes" id="UP000191112">
    <property type="component" value="Unassembled WGS sequence"/>
</dbReference>
<name>A0A1T5FL07_9FLAO</name>
<keyword evidence="3" id="KW-1185">Reference proteome</keyword>
<evidence type="ECO:0008006" key="4">
    <source>
        <dbReference type="Google" id="ProtNLM"/>
    </source>
</evidence>
<keyword evidence="1" id="KW-0812">Transmembrane</keyword>
<keyword evidence="1" id="KW-0472">Membrane</keyword>
<evidence type="ECO:0000256" key="1">
    <source>
        <dbReference type="SAM" id="Phobius"/>
    </source>
</evidence>
<dbReference type="EMBL" id="FUYZ01000007">
    <property type="protein sequence ID" value="SKB96863.1"/>
    <property type="molecule type" value="Genomic_DNA"/>
</dbReference>
<feature type="transmembrane region" description="Helical" evidence="1">
    <location>
        <begin position="44"/>
        <end position="63"/>
    </location>
</feature>
<dbReference type="RefSeq" id="WP_079667336.1">
    <property type="nucleotide sequence ID" value="NZ_FUYZ01000007.1"/>
</dbReference>
<dbReference type="OrthoDB" id="1446109at2"/>
<feature type="transmembrane region" description="Helical" evidence="1">
    <location>
        <begin position="6"/>
        <end position="24"/>
    </location>
</feature>
<dbReference type="AlphaFoldDB" id="A0A1T5FL07"/>
<protein>
    <recommendedName>
        <fullName evidence="4">DUF420 domain-containing protein</fullName>
    </recommendedName>
</protein>
<evidence type="ECO:0000313" key="3">
    <source>
        <dbReference type="Proteomes" id="UP000191112"/>
    </source>
</evidence>
<dbReference type="InterPro" id="IPR007352">
    <property type="entry name" value="DUF420"/>
</dbReference>
<sequence length="150" mass="16628">MTAGFLIVLGMLILSFIAPFVTLYAVAQVRKGNYDLHAKIQKRLFFTCVVGVLALEGLIRVSGGSGSLVANSEYSSTTWFKTLLVAHIIGAVLTYIIWGFQIFKSMGQQKKTNLPGNFSNTHKKLGYFVIFGLFYTAITAFFVCLFAFFL</sequence>
<accession>A0A1T5FL07</accession>
<organism evidence="2 3">
    <name type="scientific">Soonwooa buanensis</name>
    <dbReference type="NCBI Taxonomy" id="619805"/>
    <lineage>
        <taxon>Bacteria</taxon>
        <taxon>Pseudomonadati</taxon>
        <taxon>Bacteroidota</taxon>
        <taxon>Flavobacteriia</taxon>
        <taxon>Flavobacteriales</taxon>
        <taxon>Weeksellaceae</taxon>
        <taxon>Chryseobacterium group</taxon>
        <taxon>Soonwooa</taxon>
    </lineage>
</organism>
<feature type="transmembrane region" description="Helical" evidence="1">
    <location>
        <begin position="125"/>
        <end position="149"/>
    </location>
</feature>
<feature type="transmembrane region" description="Helical" evidence="1">
    <location>
        <begin position="83"/>
        <end position="104"/>
    </location>
</feature>
<evidence type="ECO:0000313" key="2">
    <source>
        <dbReference type="EMBL" id="SKB96863.1"/>
    </source>
</evidence>
<proteinExistence type="predicted"/>
<dbReference type="Pfam" id="PF04238">
    <property type="entry name" value="DUF420"/>
    <property type="match status" value="1"/>
</dbReference>
<reference evidence="2 3" key="1">
    <citation type="submission" date="2017-02" db="EMBL/GenBank/DDBJ databases">
        <authorList>
            <person name="Peterson S.W."/>
        </authorList>
    </citation>
    <scope>NUCLEOTIDE SEQUENCE [LARGE SCALE GENOMIC DNA]</scope>
    <source>
        <strain evidence="2 3">DSM 22323</strain>
    </source>
</reference>